<feature type="transmembrane region" description="Helical" evidence="2">
    <location>
        <begin position="57"/>
        <end position="77"/>
    </location>
</feature>
<dbReference type="STRING" id="1448308.A0A2T2N6X3"/>
<dbReference type="AlphaFoldDB" id="A0A2T2N6X3"/>
<protein>
    <recommendedName>
        <fullName evidence="5">Tetraspanin Tsp3</fullName>
    </recommendedName>
</protein>
<feature type="region of interest" description="Disordered" evidence="1">
    <location>
        <begin position="228"/>
        <end position="275"/>
    </location>
</feature>
<evidence type="ECO:0000313" key="4">
    <source>
        <dbReference type="Proteomes" id="UP000240883"/>
    </source>
</evidence>
<keyword evidence="2" id="KW-0812">Transmembrane</keyword>
<accession>A0A2T2N6X3</accession>
<proteinExistence type="predicted"/>
<keyword evidence="4" id="KW-1185">Reference proteome</keyword>
<gene>
    <name evidence="3" type="ORF">BS50DRAFT_505036</name>
</gene>
<dbReference type="EMBL" id="KZ678145">
    <property type="protein sequence ID" value="PSN61201.1"/>
    <property type="molecule type" value="Genomic_DNA"/>
</dbReference>
<evidence type="ECO:0008006" key="5">
    <source>
        <dbReference type="Google" id="ProtNLM"/>
    </source>
</evidence>
<organism evidence="3 4">
    <name type="scientific">Corynespora cassiicola Philippines</name>
    <dbReference type="NCBI Taxonomy" id="1448308"/>
    <lineage>
        <taxon>Eukaryota</taxon>
        <taxon>Fungi</taxon>
        <taxon>Dikarya</taxon>
        <taxon>Ascomycota</taxon>
        <taxon>Pezizomycotina</taxon>
        <taxon>Dothideomycetes</taxon>
        <taxon>Pleosporomycetidae</taxon>
        <taxon>Pleosporales</taxon>
        <taxon>Corynesporascaceae</taxon>
        <taxon>Corynespora</taxon>
    </lineage>
</organism>
<evidence type="ECO:0000313" key="3">
    <source>
        <dbReference type="EMBL" id="PSN61201.1"/>
    </source>
</evidence>
<dbReference type="Proteomes" id="UP000240883">
    <property type="component" value="Unassembled WGS sequence"/>
</dbReference>
<evidence type="ECO:0000256" key="2">
    <source>
        <dbReference type="SAM" id="Phobius"/>
    </source>
</evidence>
<sequence length="275" mass="30864">YASCRSSKLSLPIPRALRGFTTALPIISGLLLEAGYDLTRVQERRKRASRNSTVRPPFVIVANTLIFIYSTVVITLLGTHVGPPSGLDCGLHERWQALFRQRNVESIRAIQDANSCCGFRSIHDMAWPFPDKNHQSDACEKAFGRTTACFGSWKAEEQRVAGILMGAVGLVFLWQFLIIAVPTERESWLHKVVPGRISDFIADEEHGSDQRAIDYLPNFNRYSDRVEEEVEDSNSHNGPQRAIEGGIQQAKNIVNGRDEDRDHESSAVDNAWTRN</sequence>
<keyword evidence="2" id="KW-1133">Transmembrane helix</keyword>
<evidence type="ECO:0000256" key="1">
    <source>
        <dbReference type="SAM" id="MobiDB-lite"/>
    </source>
</evidence>
<dbReference type="OrthoDB" id="71600at2759"/>
<feature type="compositionally biased region" description="Basic and acidic residues" evidence="1">
    <location>
        <begin position="256"/>
        <end position="266"/>
    </location>
</feature>
<feature type="non-terminal residue" evidence="3">
    <location>
        <position position="1"/>
    </location>
</feature>
<keyword evidence="2" id="KW-0472">Membrane</keyword>
<name>A0A2T2N6X3_CORCC</name>
<reference evidence="3 4" key="1">
    <citation type="journal article" date="2018" name="Front. Microbiol.">
        <title>Genome-Wide Analysis of Corynespora cassiicola Leaf Fall Disease Putative Effectors.</title>
        <authorList>
            <person name="Lopez D."/>
            <person name="Ribeiro S."/>
            <person name="Label P."/>
            <person name="Fumanal B."/>
            <person name="Venisse J.S."/>
            <person name="Kohler A."/>
            <person name="de Oliveira R.R."/>
            <person name="Labutti K."/>
            <person name="Lipzen A."/>
            <person name="Lail K."/>
            <person name="Bauer D."/>
            <person name="Ohm R.A."/>
            <person name="Barry K.W."/>
            <person name="Spatafora J."/>
            <person name="Grigoriev I.V."/>
            <person name="Martin F.M."/>
            <person name="Pujade-Renaud V."/>
        </authorList>
    </citation>
    <scope>NUCLEOTIDE SEQUENCE [LARGE SCALE GENOMIC DNA]</scope>
    <source>
        <strain evidence="3 4">Philippines</strain>
    </source>
</reference>
<feature type="transmembrane region" description="Helical" evidence="2">
    <location>
        <begin position="16"/>
        <end position="36"/>
    </location>
</feature>
<feature type="transmembrane region" description="Helical" evidence="2">
    <location>
        <begin position="160"/>
        <end position="181"/>
    </location>
</feature>